<dbReference type="Pfam" id="PF00126">
    <property type="entry name" value="HTH_1"/>
    <property type="match status" value="1"/>
</dbReference>
<sequence length="297" mass="32638">MDPRTMKTFQLIVELGSFNRAAEALNYAQSTVTMQIQKLESELGVALFARGKTIALTDAGRWYYEQSIPVVRQLEDLRSRLADFRAGEAGQLRIGANEPLASCRLPSLLSRFQSRYPKIDVSVAVANTPVLSERLLRGELDFAICSAPELGANLFFEPLFTETFALLVPERHPLDGRADVRLADLADHRLLITASNCPYRRKLEFLLHRADQAQPATMEVSSMTALPSYVASGLGVALVPRILLAPPPSGTRIADLRDAAIDLPIGLLSRVSEHPLLPSAAKLYDHLKQGLKETVPA</sequence>
<proteinExistence type="inferred from homology"/>
<evidence type="ECO:0000256" key="1">
    <source>
        <dbReference type="ARBA" id="ARBA00009437"/>
    </source>
</evidence>
<dbReference type="RefSeq" id="WP_185672994.1">
    <property type="nucleotide sequence ID" value="NZ_JACJVP010000062.1"/>
</dbReference>
<gene>
    <name evidence="6" type="ORF">H7C19_31180</name>
</gene>
<evidence type="ECO:0000256" key="2">
    <source>
        <dbReference type="ARBA" id="ARBA00023015"/>
    </source>
</evidence>
<dbReference type="FunFam" id="1.10.10.10:FF:000001">
    <property type="entry name" value="LysR family transcriptional regulator"/>
    <property type="match status" value="1"/>
</dbReference>
<dbReference type="SUPFAM" id="SSF46785">
    <property type="entry name" value="Winged helix' DNA-binding domain"/>
    <property type="match status" value="1"/>
</dbReference>
<dbReference type="GO" id="GO:0003677">
    <property type="term" value="F:DNA binding"/>
    <property type="evidence" value="ECO:0007669"/>
    <property type="project" value="UniProtKB-KW"/>
</dbReference>
<dbReference type="AlphaFoldDB" id="A0A7X0RWS8"/>
<dbReference type="SUPFAM" id="SSF53850">
    <property type="entry name" value="Periplasmic binding protein-like II"/>
    <property type="match status" value="1"/>
</dbReference>
<dbReference type="PANTHER" id="PTHR30419:SF25">
    <property type="entry name" value="HTH-TYPE TRANSCRIPTIONAL REGULATOR YTLI"/>
    <property type="match status" value="1"/>
</dbReference>
<dbReference type="PRINTS" id="PR00039">
    <property type="entry name" value="HTHLYSR"/>
</dbReference>
<dbReference type="Proteomes" id="UP000547209">
    <property type="component" value="Unassembled WGS sequence"/>
</dbReference>
<dbReference type="InterPro" id="IPR036390">
    <property type="entry name" value="WH_DNA-bd_sf"/>
</dbReference>
<evidence type="ECO:0000256" key="4">
    <source>
        <dbReference type="ARBA" id="ARBA00023163"/>
    </source>
</evidence>
<dbReference type="GO" id="GO:0003700">
    <property type="term" value="F:DNA-binding transcription factor activity"/>
    <property type="evidence" value="ECO:0007669"/>
    <property type="project" value="InterPro"/>
</dbReference>
<dbReference type="InterPro" id="IPR036388">
    <property type="entry name" value="WH-like_DNA-bd_sf"/>
</dbReference>
<protein>
    <submittedName>
        <fullName evidence="6">LysR family transcriptional regulator</fullName>
    </submittedName>
</protein>
<comment type="caution">
    <text evidence="6">The sequence shown here is derived from an EMBL/GenBank/DDBJ whole genome shotgun (WGS) entry which is preliminary data.</text>
</comment>
<name>A0A7X0RWS8_9BACL</name>
<dbReference type="Gene3D" id="1.10.10.10">
    <property type="entry name" value="Winged helix-like DNA-binding domain superfamily/Winged helix DNA-binding domain"/>
    <property type="match status" value="1"/>
</dbReference>
<dbReference type="CDD" id="cd05466">
    <property type="entry name" value="PBP2_LTTR_substrate"/>
    <property type="match status" value="1"/>
</dbReference>
<dbReference type="EMBL" id="JACJVP010000062">
    <property type="protein sequence ID" value="MBB6675134.1"/>
    <property type="molecule type" value="Genomic_DNA"/>
</dbReference>
<evidence type="ECO:0000313" key="6">
    <source>
        <dbReference type="EMBL" id="MBB6675134.1"/>
    </source>
</evidence>
<reference evidence="6 7" key="1">
    <citation type="submission" date="2020-08" db="EMBL/GenBank/DDBJ databases">
        <title>Cohnella phylogeny.</title>
        <authorList>
            <person name="Dunlap C."/>
        </authorList>
    </citation>
    <scope>NUCLEOTIDE SEQUENCE [LARGE SCALE GENOMIC DNA]</scope>
    <source>
        <strain evidence="6 7">DSM 28246</strain>
    </source>
</reference>
<evidence type="ECO:0000259" key="5">
    <source>
        <dbReference type="PROSITE" id="PS50931"/>
    </source>
</evidence>
<dbReference type="PROSITE" id="PS50931">
    <property type="entry name" value="HTH_LYSR"/>
    <property type="match status" value="1"/>
</dbReference>
<comment type="similarity">
    <text evidence="1">Belongs to the LysR transcriptional regulatory family.</text>
</comment>
<dbReference type="GO" id="GO:0005829">
    <property type="term" value="C:cytosol"/>
    <property type="evidence" value="ECO:0007669"/>
    <property type="project" value="TreeGrafter"/>
</dbReference>
<accession>A0A7X0RWS8</accession>
<keyword evidence="3" id="KW-0238">DNA-binding</keyword>
<keyword evidence="7" id="KW-1185">Reference proteome</keyword>
<keyword evidence="2" id="KW-0805">Transcription regulation</keyword>
<keyword evidence="4" id="KW-0804">Transcription</keyword>
<feature type="domain" description="HTH lysR-type" evidence="5">
    <location>
        <begin position="1"/>
        <end position="57"/>
    </location>
</feature>
<dbReference type="PANTHER" id="PTHR30419">
    <property type="entry name" value="HTH-TYPE TRANSCRIPTIONAL REGULATOR YBHD"/>
    <property type="match status" value="1"/>
</dbReference>
<organism evidence="6 7">
    <name type="scientific">Cohnella nanjingensis</name>
    <dbReference type="NCBI Taxonomy" id="1387779"/>
    <lineage>
        <taxon>Bacteria</taxon>
        <taxon>Bacillati</taxon>
        <taxon>Bacillota</taxon>
        <taxon>Bacilli</taxon>
        <taxon>Bacillales</taxon>
        <taxon>Paenibacillaceae</taxon>
        <taxon>Cohnella</taxon>
    </lineage>
</organism>
<evidence type="ECO:0000313" key="7">
    <source>
        <dbReference type="Proteomes" id="UP000547209"/>
    </source>
</evidence>
<dbReference type="InterPro" id="IPR005119">
    <property type="entry name" value="LysR_subst-bd"/>
</dbReference>
<dbReference type="Gene3D" id="3.40.190.10">
    <property type="entry name" value="Periplasmic binding protein-like II"/>
    <property type="match status" value="2"/>
</dbReference>
<dbReference type="Pfam" id="PF03466">
    <property type="entry name" value="LysR_substrate"/>
    <property type="match status" value="1"/>
</dbReference>
<dbReference type="InterPro" id="IPR050950">
    <property type="entry name" value="HTH-type_LysR_regulators"/>
</dbReference>
<dbReference type="InterPro" id="IPR000847">
    <property type="entry name" value="LysR_HTH_N"/>
</dbReference>
<evidence type="ECO:0000256" key="3">
    <source>
        <dbReference type="ARBA" id="ARBA00023125"/>
    </source>
</evidence>